<evidence type="ECO:0000313" key="1">
    <source>
        <dbReference type="EMBL" id="KAI4357358.1"/>
    </source>
</evidence>
<dbReference type="Proteomes" id="UP000828941">
    <property type="component" value="Chromosome 1"/>
</dbReference>
<protein>
    <submittedName>
        <fullName evidence="1">Uncharacterized protein</fullName>
    </submittedName>
</protein>
<comment type="caution">
    <text evidence="1">The sequence shown here is derived from an EMBL/GenBank/DDBJ whole genome shotgun (WGS) entry which is preliminary data.</text>
</comment>
<keyword evidence="2" id="KW-1185">Reference proteome</keyword>
<organism evidence="1 2">
    <name type="scientific">Bauhinia variegata</name>
    <name type="common">Purple orchid tree</name>
    <name type="synonym">Phanera variegata</name>
    <dbReference type="NCBI Taxonomy" id="167791"/>
    <lineage>
        <taxon>Eukaryota</taxon>
        <taxon>Viridiplantae</taxon>
        <taxon>Streptophyta</taxon>
        <taxon>Embryophyta</taxon>
        <taxon>Tracheophyta</taxon>
        <taxon>Spermatophyta</taxon>
        <taxon>Magnoliopsida</taxon>
        <taxon>eudicotyledons</taxon>
        <taxon>Gunneridae</taxon>
        <taxon>Pentapetalae</taxon>
        <taxon>rosids</taxon>
        <taxon>fabids</taxon>
        <taxon>Fabales</taxon>
        <taxon>Fabaceae</taxon>
        <taxon>Cercidoideae</taxon>
        <taxon>Cercideae</taxon>
        <taxon>Bauhiniinae</taxon>
        <taxon>Bauhinia</taxon>
    </lineage>
</organism>
<proteinExistence type="predicted"/>
<dbReference type="EMBL" id="CM039426">
    <property type="protein sequence ID" value="KAI4357358.1"/>
    <property type="molecule type" value="Genomic_DNA"/>
</dbReference>
<reference evidence="1 2" key="1">
    <citation type="journal article" date="2022" name="DNA Res.">
        <title>Chromosomal-level genome assembly of the orchid tree Bauhinia variegata (Leguminosae; Cercidoideae) supports the allotetraploid origin hypothesis of Bauhinia.</title>
        <authorList>
            <person name="Zhong Y."/>
            <person name="Chen Y."/>
            <person name="Zheng D."/>
            <person name="Pang J."/>
            <person name="Liu Y."/>
            <person name="Luo S."/>
            <person name="Meng S."/>
            <person name="Qian L."/>
            <person name="Wei D."/>
            <person name="Dai S."/>
            <person name="Zhou R."/>
        </authorList>
    </citation>
    <scope>NUCLEOTIDE SEQUENCE [LARGE SCALE GENOMIC DNA]</scope>
    <source>
        <strain evidence="1">BV-YZ2020</strain>
    </source>
</reference>
<name>A0ACB9Q9D2_BAUVA</name>
<accession>A0ACB9Q9D2</accession>
<sequence length="342" mass="38846">MSRLHKPLNFFRVILPITIEEGKLPLPKGFGSKYGKTLSNMVLIKLPNGVKWKINWKMHDGQIWLENGWKEFVKFYAISIGYFLVFKYEGNSHFQVLIFDTSCLEIVYPVLHGTDDDEEGEKKIVEVIHDCNKTRSKSLVPCLRPNKKARTNPVVEPACSVPEMKAKSSRIGRKSRAKTATHLDINAAKKRFKGNGGSSFISGKRSKIETKRSKETFSFRKPFSFDVAMHPTYLTRSCLNFPRNHGMNYLSKNKGMVILQVSDGKTWPVSYKFSSHRGKFTNGWLSFVRANNLREGDICSFKMIESNGVSFMVSIKRAIEVSTASFSQGDWATNKPSSAFCE</sequence>
<evidence type="ECO:0000313" key="2">
    <source>
        <dbReference type="Proteomes" id="UP000828941"/>
    </source>
</evidence>
<gene>
    <name evidence="1" type="ORF">L6164_001311</name>
</gene>